<evidence type="ECO:0000256" key="1">
    <source>
        <dbReference type="SAM" id="Phobius"/>
    </source>
</evidence>
<organism evidence="2 3">
    <name type="scientific">Streptacidiphilus fuscans</name>
    <dbReference type="NCBI Taxonomy" id="2789292"/>
    <lineage>
        <taxon>Bacteria</taxon>
        <taxon>Bacillati</taxon>
        <taxon>Actinomycetota</taxon>
        <taxon>Actinomycetes</taxon>
        <taxon>Kitasatosporales</taxon>
        <taxon>Streptomycetaceae</taxon>
        <taxon>Streptacidiphilus</taxon>
    </lineage>
</organism>
<evidence type="ECO:0000313" key="2">
    <source>
        <dbReference type="EMBL" id="MBF9069126.1"/>
    </source>
</evidence>
<feature type="transmembrane region" description="Helical" evidence="1">
    <location>
        <begin position="7"/>
        <end position="25"/>
    </location>
</feature>
<sequence length="92" mass="9834">MSGIPYLIRLAAILAAIVLIGWLLMDLVGADTGDPAVRFFRTAADWLATWSRGLFDGVANATGRAVLVYGVPAFTYLGLASVLRHATLGKER</sequence>
<proteinExistence type="predicted"/>
<keyword evidence="1" id="KW-0472">Membrane</keyword>
<gene>
    <name evidence="2" type="ORF">I2501_13965</name>
</gene>
<reference evidence="2" key="1">
    <citation type="submission" date="2020-11" db="EMBL/GenBank/DDBJ databases">
        <title>Isolation and identification of active actinomycetes.</title>
        <authorList>
            <person name="Yu B."/>
        </authorList>
    </citation>
    <scope>NUCLEOTIDE SEQUENCE</scope>
    <source>
        <strain evidence="2">NEAU-YB345</strain>
    </source>
</reference>
<protein>
    <submittedName>
        <fullName evidence="2">Uncharacterized protein</fullName>
    </submittedName>
</protein>
<dbReference type="Proteomes" id="UP000657385">
    <property type="component" value="Unassembled WGS sequence"/>
</dbReference>
<name>A0A931FEW4_9ACTN</name>
<dbReference type="AlphaFoldDB" id="A0A931FEW4"/>
<dbReference type="RefSeq" id="WP_196194295.1">
    <property type="nucleotide sequence ID" value="NZ_JADPRT010000005.1"/>
</dbReference>
<dbReference type="EMBL" id="JADPRT010000005">
    <property type="protein sequence ID" value="MBF9069126.1"/>
    <property type="molecule type" value="Genomic_DNA"/>
</dbReference>
<keyword evidence="1" id="KW-1133">Transmembrane helix</keyword>
<feature type="transmembrane region" description="Helical" evidence="1">
    <location>
        <begin position="66"/>
        <end position="83"/>
    </location>
</feature>
<comment type="caution">
    <text evidence="2">The sequence shown here is derived from an EMBL/GenBank/DDBJ whole genome shotgun (WGS) entry which is preliminary data.</text>
</comment>
<keyword evidence="1" id="KW-0812">Transmembrane</keyword>
<keyword evidence="3" id="KW-1185">Reference proteome</keyword>
<accession>A0A931FEW4</accession>
<evidence type="ECO:0000313" key="3">
    <source>
        <dbReference type="Proteomes" id="UP000657385"/>
    </source>
</evidence>